<evidence type="ECO:0000313" key="3">
    <source>
        <dbReference type="Proteomes" id="UP000235786"/>
    </source>
</evidence>
<dbReference type="EMBL" id="KZ613956">
    <property type="protein sequence ID" value="PMD33288.1"/>
    <property type="molecule type" value="Genomic_DNA"/>
</dbReference>
<proteinExistence type="predicted"/>
<gene>
    <name evidence="2" type="ORF">L207DRAFT_571489</name>
</gene>
<protein>
    <submittedName>
        <fullName evidence="2">Uncharacterized protein</fullName>
    </submittedName>
</protein>
<feature type="compositionally biased region" description="Low complexity" evidence="1">
    <location>
        <begin position="152"/>
        <end position="162"/>
    </location>
</feature>
<feature type="region of interest" description="Disordered" evidence="1">
    <location>
        <begin position="152"/>
        <end position="196"/>
    </location>
</feature>
<dbReference type="Proteomes" id="UP000235786">
    <property type="component" value="Unassembled WGS sequence"/>
</dbReference>
<dbReference type="AlphaFoldDB" id="A0A2J6R448"/>
<evidence type="ECO:0000313" key="2">
    <source>
        <dbReference type="EMBL" id="PMD33288.1"/>
    </source>
</evidence>
<feature type="compositionally biased region" description="Acidic residues" evidence="1">
    <location>
        <begin position="169"/>
        <end position="196"/>
    </location>
</feature>
<organism evidence="2 3">
    <name type="scientific">Hyaloscypha variabilis (strain UAMH 11265 / GT02V1 / F)</name>
    <name type="common">Meliniomyces variabilis</name>
    <dbReference type="NCBI Taxonomy" id="1149755"/>
    <lineage>
        <taxon>Eukaryota</taxon>
        <taxon>Fungi</taxon>
        <taxon>Dikarya</taxon>
        <taxon>Ascomycota</taxon>
        <taxon>Pezizomycotina</taxon>
        <taxon>Leotiomycetes</taxon>
        <taxon>Helotiales</taxon>
        <taxon>Hyaloscyphaceae</taxon>
        <taxon>Hyaloscypha</taxon>
        <taxon>Hyaloscypha variabilis</taxon>
    </lineage>
</organism>
<name>A0A2J6R448_HYAVF</name>
<accession>A0A2J6R448</accession>
<feature type="non-terminal residue" evidence="2">
    <location>
        <position position="196"/>
    </location>
</feature>
<keyword evidence="3" id="KW-1185">Reference proteome</keyword>
<sequence>MSNSWNPTGARNRAAAVARNTLLPRVAGWAGLTPAQQRQMRAAATSVVAGLYVGYTQGQLDIPYAATRGAVAAAAAVGMHIQTHRLPRGAADYLTQQGIFAGWGPQAPLPANAFFPPLAPPPAPAANPVAPAPANAAAGPVAAAVAAPVAAPGAPVNLPAGGAASGGGGEEDEEEDDDEEDGEEEEREEGEGEGEG</sequence>
<reference evidence="2 3" key="1">
    <citation type="submission" date="2016-04" db="EMBL/GenBank/DDBJ databases">
        <title>A degradative enzymes factory behind the ericoid mycorrhizal symbiosis.</title>
        <authorList>
            <consortium name="DOE Joint Genome Institute"/>
            <person name="Martino E."/>
            <person name="Morin E."/>
            <person name="Grelet G."/>
            <person name="Kuo A."/>
            <person name="Kohler A."/>
            <person name="Daghino S."/>
            <person name="Barry K."/>
            <person name="Choi C."/>
            <person name="Cichocki N."/>
            <person name="Clum A."/>
            <person name="Copeland A."/>
            <person name="Hainaut M."/>
            <person name="Haridas S."/>
            <person name="Labutti K."/>
            <person name="Lindquist E."/>
            <person name="Lipzen A."/>
            <person name="Khouja H.-R."/>
            <person name="Murat C."/>
            <person name="Ohm R."/>
            <person name="Olson A."/>
            <person name="Spatafora J."/>
            <person name="Veneault-Fourrey C."/>
            <person name="Henrissat B."/>
            <person name="Grigoriev I."/>
            <person name="Martin F."/>
            <person name="Perotto S."/>
        </authorList>
    </citation>
    <scope>NUCLEOTIDE SEQUENCE [LARGE SCALE GENOMIC DNA]</scope>
    <source>
        <strain evidence="2 3">F</strain>
    </source>
</reference>
<dbReference type="OrthoDB" id="10641105at2759"/>
<evidence type="ECO:0000256" key="1">
    <source>
        <dbReference type="SAM" id="MobiDB-lite"/>
    </source>
</evidence>